<dbReference type="SUPFAM" id="SSF52540">
    <property type="entry name" value="P-loop containing nucleoside triphosphate hydrolases"/>
    <property type="match status" value="1"/>
</dbReference>
<dbReference type="InterPro" id="IPR027417">
    <property type="entry name" value="P-loop_NTPase"/>
</dbReference>
<comment type="caution">
    <text evidence="3">The sequence shown here is derived from an EMBL/GenBank/DDBJ whole genome shotgun (WGS) entry which is preliminary data.</text>
</comment>
<name>A0ABR7HJI8_9FIRM</name>
<dbReference type="Gene3D" id="3.40.50.300">
    <property type="entry name" value="P-loop containing nucleotide triphosphate hydrolases"/>
    <property type="match status" value="1"/>
</dbReference>
<dbReference type="SMART" id="SM00382">
    <property type="entry name" value="AAA"/>
    <property type="match status" value="1"/>
</dbReference>
<feature type="domain" description="AAA+ ATPase" evidence="2">
    <location>
        <begin position="187"/>
        <end position="316"/>
    </location>
</feature>
<evidence type="ECO:0000259" key="2">
    <source>
        <dbReference type="SMART" id="SM00382"/>
    </source>
</evidence>
<dbReference type="EMBL" id="JACOPS010000001">
    <property type="protein sequence ID" value="MBC5727647.1"/>
    <property type="molecule type" value="Genomic_DNA"/>
</dbReference>
<dbReference type="GO" id="GO:0005524">
    <property type="term" value="F:ATP binding"/>
    <property type="evidence" value="ECO:0007669"/>
    <property type="project" value="UniProtKB-KW"/>
</dbReference>
<dbReference type="InterPro" id="IPR002611">
    <property type="entry name" value="IstB_ATP-bd"/>
</dbReference>
<sequence>MGYSKEIYRATKAKMEERRTKAERRAEQIREEVYRRVPRIEELEKEISSCGILAVRAVLNGGDVKSATQDLRAKSLSMQNEVKKLLKENGYEENCFEPHYNCKYCKDTGYIEKDGRTVYCPCFKRLLVATACEELNRTAPLRLSTFESFDLNMYSHEVDKESGVSPFDKMQKIYNYCVQYARTFTPESKTILMRGGTGLGKTHLSLAIANEVTRRGFGVIYVSAPMLMSTLSNMHFSKESNDSEYFEMLTKCDLLIIDDLGTEFSNTFSNTQFYNLCNSRMLLRKPLIINTNLSITELEKTYTSRFISRIYGEGVRLNFVGDDIRLKKSFS</sequence>
<gene>
    <name evidence="3" type="ORF">H8R91_03690</name>
</gene>
<feature type="coiled-coil region" evidence="1">
    <location>
        <begin position="5"/>
        <end position="32"/>
    </location>
</feature>
<dbReference type="NCBIfam" id="NF005304">
    <property type="entry name" value="PRK06835.1"/>
    <property type="match status" value="1"/>
</dbReference>
<evidence type="ECO:0000313" key="4">
    <source>
        <dbReference type="Proteomes" id="UP000636755"/>
    </source>
</evidence>
<accession>A0ABR7HJI8</accession>
<proteinExistence type="predicted"/>
<evidence type="ECO:0000313" key="3">
    <source>
        <dbReference type="EMBL" id="MBC5727647.1"/>
    </source>
</evidence>
<dbReference type="CDD" id="cd00009">
    <property type="entry name" value="AAA"/>
    <property type="match status" value="1"/>
</dbReference>
<evidence type="ECO:0000256" key="1">
    <source>
        <dbReference type="SAM" id="Coils"/>
    </source>
</evidence>
<keyword evidence="1" id="KW-0175">Coiled coil</keyword>
<dbReference type="InterPro" id="IPR003593">
    <property type="entry name" value="AAA+_ATPase"/>
</dbReference>
<keyword evidence="4" id="KW-1185">Reference proteome</keyword>
<dbReference type="PANTHER" id="PTHR30050:SF4">
    <property type="entry name" value="ATP-BINDING PROTEIN RV3427C IN INSERTION SEQUENCE-RELATED"/>
    <property type="match status" value="1"/>
</dbReference>
<protein>
    <submittedName>
        <fullName evidence="3">ATP-binding protein</fullName>
    </submittedName>
</protein>
<organism evidence="3 4">
    <name type="scientific">Ruminococcus intestinalis</name>
    <dbReference type="NCBI Taxonomy" id="2763066"/>
    <lineage>
        <taxon>Bacteria</taxon>
        <taxon>Bacillati</taxon>
        <taxon>Bacillota</taxon>
        <taxon>Clostridia</taxon>
        <taxon>Eubacteriales</taxon>
        <taxon>Oscillospiraceae</taxon>
        <taxon>Ruminococcus</taxon>
    </lineage>
</organism>
<dbReference type="Proteomes" id="UP000636755">
    <property type="component" value="Unassembled WGS sequence"/>
</dbReference>
<dbReference type="PANTHER" id="PTHR30050">
    <property type="entry name" value="CHROMOSOMAL REPLICATION INITIATOR PROTEIN DNAA"/>
    <property type="match status" value="1"/>
</dbReference>
<keyword evidence="3" id="KW-0547">Nucleotide-binding</keyword>
<dbReference type="RefSeq" id="WP_186934904.1">
    <property type="nucleotide sequence ID" value="NZ_JACOPS010000001.1"/>
</dbReference>
<reference evidence="3 4" key="1">
    <citation type="submission" date="2020-08" db="EMBL/GenBank/DDBJ databases">
        <title>Genome public.</title>
        <authorList>
            <person name="Liu C."/>
            <person name="Sun Q."/>
        </authorList>
    </citation>
    <scope>NUCLEOTIDE SEQUENCE [LARGE SCALE GENOMIC DNA]</scope>
    <source>
        <strain evidence="3 4">NSJ-71</strain>
    </source>
</reference>
<keyword evidence="3" id="KW-0067">ATP-binding</keyword>
<dbReference type="Pfam" id="PF01695">
    <property type="entry name" value="IstB_IS21"/>
    <property type="match status" value="1"/>
</dbReference>